<keyword evidence="2" id="KW-1133">Transmembrane helix</keyword>
<evidence type="ECO:0000256" key="2">
    <source>
        <dbReference type="SAM" id="Phobius"/>
    </source>
</evidence>
<dbReference type="EMBL" id="JARKIK010000008">
    <property type="protein sequence ID" value="KAK8749891.1"/>
    <property type="molecule type" value="Genomic_DNA"/>
</dbReference>
<keyword evidence="2" id="KW-0812">Transmembrane</keyword>
<feature type="region of interest" description="Disordered" evidence="1">
    <location>
        <begin position="86"/>
        <end position="161"/>
    </location>
</feature>
<comment type="caution">
    <text evidence="3">The sequence shown here is derived from an EMBL/GenBank/DDBJ whole genome shotgun (WGS) entry which is preliminary data.</text>
</comment>
<feature type="compositionally biased region" description="Polar residues" evidence="1">
    <location>
        <begin position="86"/>
        <end position="134"/>
    </location>
</feature>
<dbReference type="AlphaFoldDB" id="A0AAW0XZD1"/>
<protein>
    <submittedName>
        <fullName evidence="3">Uncharacterized protein</fullName>
    </submittedName>
</protein>
<feature type="compositionally biased region" description="Basic and acidic residues" evidence="1">
    <location>
        <begin position="135"/>
        <end position="151"/>
    </location>
</feature>
<evidence type="ECO:0000313" key="3">
    <source>
        <dbReference type="EMBL" id="KAK8749891.1"/>
    </source>
</evidence>
<organism evidence="3 4">
    <name type="scientific">Cherax quadricarinatus</name>
    <name type="common">Australian red claw crayfish</name>
    <dbReference type="NCBI Taxonomy" id="27406"/>
    <lineage>
        <taxon>Eukaryota</taxon>
        <taxon>Metazoa</taxon>
        <taxon>Ecdysozoa</taxon>
        <taxon>Arthropoda</taxon>
        <taxon>Crustacea</taxon>
        <taxon>Multicrustacea</taxon>
        <taxon>Malacostraca</taxon>
        <taxon>Eumalacostraca</taxon>
        <taxon>Eucarida</taxon>
        <taxon>Decapoda</taxon>
        <taxon>Pleocyemata</taxon>
        <taxon>Astacidea</taxon>
        <taxon>Parastacoidea</taxon>
        <taxon>Parastacidae</taxon>
        <taxon>Cherax</taxon>
    </lineage>
</organism>
<reference evidence="3 4" key="1">
    <citation type="journal article" date="2024" name="BMC Genomics">
        <title>Genome assembly of redclaw crayfish (Cherax quadricarinatus) provides insights into its immune adaptation and hypoxia tolerance.</title>
        <authorList>
            <person name="Liu Z."/>
            <person name="Zheng J."/>
            <person name="Li H."/>
            <person name="Fang K."/>
            <person name="Wang S."/>
            <person name="He J."/>
            <person name="Zhou D."/>
            <person name="Weng S."/>
            <person name="Chi M."/>
            <person name="Gu Z."/>
            <person name="He J."/>
            <person name="Li F."/>
            <person name="Wang M."/>
        </authorList>
    </citation>
    <scope>NUCLEOTIDE SEQUENCE [LARGE SCALE GENOMIC DNA]</scope>
    <source>
        <strain evidence="3">ZL_2023a</strain>
    </source>
</reference>
<dbReference type="Proteomes" id="UP001445076">
    <property type="component" value="Unassembled WGS sequence"/>
</dbReference>
<evidence type="ECO:0000313" key="4">
    <source>
        <dbReference type="Proteomes" id="UP001445076"/>
    </source>
</evidence>
<feature type="transmembrane region" description="Helical" evidence="2">
    <location>
        <begin position="41"/>
        <end position="64"/>
    </location>
</feature>
<feature type="transmembrane region" description="Helical" evidence="2">
    <location>
        <begin position="228"/>
        <end position="251"/>
    </location>
</feature>
<keyword evidence="2" id="KW-0472">Membrane</keyword>
<keyword evidence="4" id="KW-1185">Reference proteome</keyword>
<gene>
    <name evidence="3" type="ORF">OTU49_015114</name>
</gene>
<sequence length="286" mass="30532">MLRESSVTYSSLPQEEEINAQTTVEDTRKVVNPHTKRDCCLTATITTLIIISGICVAVILPLALKHRSEARGRGDLSQQLTAELVSNNSSTHQQGSSSNITDTKQRESSSNLTDIQGSFNKTDNSGVASLGANNTKEDAASSDKTSIHKSTESTTTTTTTTTTITTTPITTTTTTTTATTATTPTTTTILIKTTVPSGVSDNLALPQQSGGKASEENKVMGRHDPATLVVIAVLVAVSCAAVLIAMSWLVFNRITAHRRRINIQNVITDLQSRDKIVLLNSESEED</sequence>
<evidence type="ECO:0000256" key="1">
    <source>
        <dbReference type="SAM" id="MobiDB-lite"/>
    </source>
</evidence>
<name>A0AAW0XZD1_CHEQU</name>
<accession>A0AAW0XZD1</accession>
<proteinExistence type="predicted"/>